<dbReference type="Proteomes" id="UP000286220">
    <property type="component" value="Unassembled WGS sequence"/>
</dbReference>
<proteinExistence type="predicted"/>
<dbReference type="RefSeq" id="WP_118332184.1">
    <property type="nucleotide sequence ID" value="NZ_QSFZ01000002.1"/>
</dbReference>
<comment type="caution">
    <text evidence="1">The sequence shown here is derived from an EMBL/GenBank/DDBJ whole genome shotgun (WGS) entry which is preliminary data.</text>
</comment>
<dbReference type="EMBL" id="QSFZ01000002">
    <property type="protein sequence ID" value="RHA93888.1"/>
    <property type="molecule type" value="Genomic_DNA"/>
</dbReference>
<accession>A0A413U7P0</accession>
<gene>
    <name evidence="1" type="ORF">DW912_02385</name>
</gene>
<protein>
    <recommendedName>
        <fullName evidence="3">DUF4276 family protein</fullName>
    </recommendedName>
</protein>
<evidence type="ECO:0000313" key="1">
    <source>
        <dbReference type="EMBL" id="RHA93888.1"/>
    </source>
</evidence>
<evidence type="ECO:0000313" key="2">
    <source>
        <dbReference type="Proteomes" id="UP000286220"/>
    </source>
</evidence>
<reference evidence="1 2" key="1">
    <citation type="submission" date="2018-08" db="EMBL/GenBank/DDBJ databases">
        <title>A genome reference for cultivated species of the human gut microbiota.</title>
        <authorList>
            <person name="Zou Y."/>
            <person name="Xue W."/>
            <person name="Luo G."/>
        </authorList>
    </citation>
    <scope>NUCLEOTIDE SEQUENCE [LARGE SCALE GENOMIC DNA]</scope>
    <source>
        <strain evidence="1 2">AM42-17AT</strain>
    </source>
</reference>
<name>A0A413U7P0_9FIRM</name>
<evidence type="ECO:0008006" key="3">
    <source>
        <dbReference type="Google" id="ProtNLM"/>
    </source>
</evidence>
<organism evidence="1 2">
    <name type="scientific">Agathobacter rectalis</name>
    <dbReference type="NCBI Taxonomy" id="39491"/>
    <lineage>
        <taxon>Bacteria</taxon>
        <taxon>Bacillati</taxon>
        <taxon>Bacillota</taxon>
        <taxon>Clostridia</taxon>
        <taxon>Lachnospirales</taxon>
        <taxon>Lachnospiraceae</taxon>
        <taxon>Agathobacter</taxon>
    </lineage>
</organism>
<sequence>MTRKTVIFIVEGNTDKTALENIFRKIYKNKNINVEVTQGDITSDAAIKDEDLENVIFSLVKNYMDDKKLRKSDIWQIVQVFDTDGTYVPETAIVQGDTKEFYYTESTISCKNRQKIIDRNEMKSRRMEYLLQLDCIKDIPYKCYFMSSNLDHALYDEQNLSDEEKKERADEFAGLFLNKPEVFIDYLNQYVVNGVPSSYPSSWRYIKNGLNSLNRHTNLHIYFKDNPYGF</sequence>
<dbReference type="AlphaFoldDB" id="A0A413U7P0"/>